<name>A0AAP0P2B4_9MAGN</name>
<dbReference type="EMBL" id="JBBNAF010000007">
    <property type="protein sequence ID" value="KAK9128572.1"/>
    <property type="molecule type" value="Genomic_DNA"/>
</dbReference>
<accession>A0AAP0P2B4</accession>
<gene>
    <name evidence="1" type="ORF">Syun_017369</name>
</gene>
<comment type="caution">
    <text evidence="1">The sequence shown here is derived from an EMBL/GenBank/DDBJ whole genome shotgun (WGS) entry which is preliminary data.</text>
</comment>
<protein>
    <submittedName>
        <fullName evidence="1">Uncharacterized protein</fullName>
    </submittedName>
</protein>
<evidence type="ECO:0000313" key="2">
    <source>
        <dbReference type="Proteomes" id="UP001420932"/>
    </source>
</evidence>
<reference evidence="1 2" key="1">
    <citation type="submission" date="2024-01" db="EMBL/GenBank/DDBJ databases">
        <title>Genome assemblies of Stephania.</title>
        <authorList>
            <person name="Yang L."/>
        </authorList>
    </citation>
    <scope>NUCLEOTIDE SEQUENCE [LARGE SCALE GENOMIC DNA]</scope>
    <source>
        <strain evidence="1">YNDBR</strain>
        <tissue evidence="1">Leaf</tissue>
    </source>
</reference>
<dbReference type="Proteomes" id="UP001420932">
    <property type="component" value="Unassembled WGS sequence"/>
</dbReference>
<evidence type="ECO:0000313" key="1">
    <source>
        <dbReference type="EMBL" id="KAK9128572.1"/>
    </source>
</evidence>
<sequence>MYLKSELHAWKHGSVQHPIPFFFVQQCQCEGEHVEMKSMWQNRSQKQKEKQVKS</sequence>
<keyword evidence="2" id="KW-1185">Reference proteome</keyword>
<dbReference type="AlphaFoldDB" id="A0AAP0P2B4"/>
<organism evidence="1 2">
    <name type="scientific">Stephania yunnanensis</name>
    <dbReference type="NCBI Taxonomy" id="152371"/>
    <lineage>
        <taxon>Eukaryota</taxon>
        <taxon>Viridiplantae</taxon>
        <taxon>Streptophyta</taxon>
        <taxon>Embryophyta</taxon>
        <taxon>Tracheophyta</taxon>
        <taxon>Spermatophyta</taxon>
        <taxon>Magnoliopsida</taxon>
        <taxon>Ranunculales</taxon>
        <taxon>Menispermaceae</taxon>
        <taxon>Menispermoideae</taxon>
        <taxon>Cissampelideae</taxon>
        <taxon>Stephania</taxon>
    </lineage>
</organism>
<proteinExistence type="predicted"/>